<feature type="signal peptide" evidence="1">
    <location>
        <begin position="1"/>
        <end position="23"/>
    </location>
</feature>
<sequence>MRFVYFTPLLLVVVLASIPAASGELVDFLEEMVDNLLGDSDSNKPKKEGKATKDPTLTPTEDIVLSRLRSNAALSPVFGNLARFVTGDAVTEIAEGRRVFQCITQEAEANTGSAVSRKKVSSFLMSPEALDSIAMGVLYHLFDSPADINVICPKDGDEGGRALMAGSNLRGHRQLTITSDAIHTPGAIPNYPSLDPKDVYKGGFLKVFQAKGVESYLSGDLNDRGAIGALVDQLNDQIVVYQTASQNTQTAGEIIYAVGELISTIVPEGGIGVAGILLDIGATVRGLGQFLQAIASATATNITFRQRTLLKVSNHKSLIDSAEIQASYQNSQMLLAELTSLREKVAELETRL</sequence>
<evidence type="ECO:0000256" key="1">
    <source>
        <dbReference type="SAM" id="SignalP"/>
    </source>
</evidence>
<name>A0A9N8EU23_9STRA</name>
<gene>
    <name evidence="2" type="ORF">SEMRO_2169_G317350.1</name>
</gene>
<accession>A0A9N8EU23</accession>
<evidence type="ECO:0000313" key="3">
    <source>
        <dbReference type="Proteomes" id="UP001153069"/>
    </source>
</evidence>
<keyword evidence="3" id="KW-1185">Reference proteome</keyword>
<dbReference type="Proteomes" id="UP001153069">
    <property type="component" value="Unassembled WGS sequence"/>
</dbReference>
<protein>
    <submittedName>
        <fullName evidence="2">Uncharacterized protein</fullName>
    </submittedName>
</protein>
<organism evidence="2 3">
    <name type="scientific">Seminavis robusta</name>
    <dbReference type="NCBI Taxonomy" id="568900"/>
    <lineage>
        <taxon>Eukaryota</taxon>
        <taxon>Sar</taxon>
        <taxon>Stramenopiles</taxon>
        <taxon>Ochrophyta</taxon>
        <taxon>Bacillariophyta</taxon>
        <taxon>Bacillariophyceae</taxon>
        <taxon>Bacillariophycidae</taxon>
        <taxon>Naviculales</taxon>
        <taxon>Naviculaceae</taxon>
        <taxon>Seminavis</taxon>
    </lineage>
</organism>
<comment type="caution">
    <text evidence="2">The sequence shown here is derived from an EMBL/GenBank/DDBJ whole genome shotgun (WGS) entry which is preliminary data.</text>
</comment>
<dbReference type="AlphaFoldDB" id="A0A9N8EU23"/>
<evidence type="ECO:0000313" key="2">
    <source>
        <dbReference type="EMBL" id="CAB9528187.1"/>
    </source>
</evidence>
<proteinExistence type="predicted"/>
<dbReference type="EMBL" id="CAICTM010002167">
    <property type="protein sequence ID" value="CAB9528187.1"/>
    <property type="molecule type" value="Genomic_DNA"/>
</dbReference>
<keyword evidence="1" id="KW-0732">Signal</keyword>
<feature type="chain" id="PRO_5040144656" evidence="1">
    <location>
        <begin position="24"/>
        <end position="352"/>
    </location>
</feature>
<reference evidence="2" key="1">
    <citation type="submission" date="2020-06" db="EMBL/GenBank/DDBJ databases">
        <authorList>
            <consortium name="Plant Systems Biology data submission"/>
        </authorList>
    </citation>
    <scope>NUCLEOTIDE SEQUENCE</scope>
    <source>
        <strain evidence="2">D6</strain>
    </source>
</reference>